<sequence length="252" mass="28078">MLDMLSRLYEADGDYRQALNLMKQAVSYFPPSDETQTIGTRLDSLFRRLFLDGEADKLPPARAVALFYDYRDLTPLGPDGDSMIRRLVERLVSVNLLERAAGLLDHQVRFRLDGVPQAVVAGRLAMIHILNNTPDKALAVIRATRQDNLPADVRQERNRIEAQALINLARADEAEVVLDSDTSRAADLLRADIFWQSKRWDDLIPVLSRLVETPDAPSTATPSGWCCGPPSRRPCAATKRRWLRCAAGSAAA</sequence>
<name>A0A4D7C7Y0_9SPHN</name>
<dbReference type="AlphaFoldDB" id="A0A4D7C7Y0"/>
<organism evidence="1 2">
    <name type="scientific">Hankyongella ginsenosidimutans</name>
    <dbReference type="NCBI Taxonomy" id="1763828"/>
    <lineage>
        <taxon>Bacteria</taxon>
        <taxon>Pseudomonadati</taxon>
        <taxon>Pseudomonadota</taxon>
        <taxon>Alphaproteobacteria</taxon>
        <taxon>Sphingomonadales</taxon>
        <taxon>Sphingomonadaceae</taxon>
        <taxon>Hankyongella</taxon>
    </lineage>
</organism>
<evidence type="ECO:0000313" key="1">
    <source>
        <dbReference type="EMBL" id="QCI80290.1"/>
    </source>
</evidence>
<dbReference type="Proteomes" id="UP000298714">
    <property type="component" value="Chromosome"/>
</dbReference>
<dbReference type="KEGG" id="hgn:E6W36_14570"/>
<reference evidence="2" key="1">
    <citation type="submission" date="2019-04" db="EMBL/GenBank/DDBJ databases">
        <title>Complete genome sequence of Sphingomonas sp. W1-2-3.</title>
        <authorList>
            <person name="Im W.T."/>
        </authorList>
    </citation>
    <scope>NUCLEOTIDE SEQUENCE [LARGE SCALE GENOMIC DNA]</scope>
    <source>
        <strain evidence="2">W1-2-3</strain>
    </source>
</reference>
<evidence type="ECO:0000313" key="2">
    <source>
        <dbReference type="Proteomes" id="UP000298714"/>
    </source>
</evidence>
<accession>A0A4D7C7Y0</accession>
<dbReference type="RefSeq" id="WP_222873156.1">
    <property type="nucleotide sequence ID" value="NZ_CP039704.1"/>
</dbReference>
<gene>
    <name evidence="1" type="ORF">E6W36_14570</name>
</gene>
<protein>
    <submittedName>
        <fullName evidence="1">Uncharacterized protein</fullName>
    </submittedName>
</protein>
<dbReference type="EMBL" id="CP039704">
    <property type="protein sequence ID" value="QCI80290.1"/>
    <property type="molecule type" value="Genomic_DNA"/>
</dbReference>
<keyword evidence="2" id="KW-1185">Reference proteome</keyword>
<proteinExistence type="predicted"/>